<keyword evidence="1" id="KW-0812">Transmembrane</keyword>
<protein>
    <submittedName>
        <fullName evidence="2">Uncharacterized protein</fullName>
    </submittedName>
</protein>
<dbReference type="EMBL" id="JACSQA010000032">
    <property type="protein sequence ID" value="MBD8028135.1"/>
    <property type="molecule type" value="Genomic_DNA"/>
</dbReference>
<gene>
    <name evidence="2" type="ORF">H9636_15920</name>
</gene>
<organism evidence="2 3">
    <name type="scientific">Ureibacillus galli</name>
    <dbReference type="NCBI Taxonomy" id="2762222"/>
    <lineage>
        <taxon>Bacteria</taxon>
        <taxon>Bacillati</taxon>
        <taxon>Bacillota</taxon>
        <taxon>Bacilli</taxon>
        <taxon>Bacillales</taxon>
        <taxon>Caryophanaceae</taxon>
        <taxon>Ureibacillus</taxon>
    </lineage>
</organism>
<keyword evidence="1" id="KW-1133">Transmembrane helix</keyword>
<proteinExistence type="predicted"/>
<reference evidence="2 3" key="1">
    <citation type="submission" date="2020-08" db="EMBL/GenBank/DDBJ databases">
        <title>A Genomic Blueprint of the Chicken Gut Microbiome.</title>
        <authorList>
            <person name="Gilroy R."/>
            <person name="Ravi A."/>
            <person name="Getino M."/>
            <person name="Pursley I."/>
            <person name="Horton D.L."/>
            <person name="Alikhan N.-F."/>
            <person name="Baker D."/>
            <person name="Gharbi K."/>
            <person name="Hall N."/>
            <person name="Watson M."/>
            <person name="Adriaenssens E.M."/>
            <person name="Foster-Nyarko E."/>
            <person name="Jarju S."/>
            <person name="Secka A."/>
            <person name="Antonio M."/>
            <person name="Oren A."/>
            <person name="Chaudhuri R."/>
            <person name="La Ragione R.M."/>
            <person name="Hildebrand F."/>
            <person name="Pallen M.J."/>
        </authorList>
    </citation>
    <scope>NUCLEOTIDE SEQUENCE [LARGE SCALE GENOMIC DNA]</scope>
    <source>
        <strain evidence="2 3">Re31</strain>
    </source>
</reference>
<sequence>MEELIKKVNEIDKKVALLEERTKKIDSMPSKDEMKYIISSIIDGKNIPSKHEVENSITKIIKENDLPTNSDVSLKIEKAKNTQIRWTIGTIITIVSVATAIIKYL</sequence>
<evidence type="ECO:0000313" key="2">
    <source>
        <dbReference type="EMBL" id="MBD8028135.1"/>
    </source>
</evidence>
<keyword evidence="1" id="KW-0472">Membrane</keyword>
<evidence type="ECO:0000313" key="3">
    <source>
        <dbReference type="Proteomes" id="UP000640930"/>
    </source>
</evidence>
<accession>A0ABR8XFX2</accession>
<feature type="transmembrane region" description="Helical" evidence="1">
    <location>
        <begin position="84"/>
        <end position="102"/>
    </location>
</feature>
<dbReference type="Proteomes" id="UP000640930">
    <property type="component" value="Unassembled WGS sequence"/>
</dbReference>
<name>A0ABR8XFX2_9BACL</name>
<keyword evidence="3" id="KW-1185">Reference proteome</keyword>
<comment type="caution">
    <text evidence="2">The sequence shown here is derived from an EMBL/GenBank/DDBJ whole genome shotgun (WGS) entry which is preliminary data.</text>
</comment>
<evidence type="ECO:0000256" key="1">
    <source>
        <dbReference type="SAM" id="Phobius"/>
    </source>
</evidence>